<accession>A0A4P7NZL8</accession>
<dbReference type="PANTHER" id="PTHR43780">
    <property type="entry name" value="1-AMINOCYCLOPROPANE-1-CARBOXYLATE DEAMINASE-RELATED"/>
    <property type="match status" value="1"/>
</dbReference>
<dbReference type="AlphaFoldDB" id="A0A4P7NZL8"/>
<dbReference type="InterPro" id="IPR036052">
    <property type="entry name" value="TrpB-like_PALP_sf"/>
</dbReference>
<dbReference type="EMBL" id="CP032096">
    <property type="protein sequence ID" value="QBZ82975.1"/>
    <property type="molecule type" value="Genomic_DNA"/>
</dbReference>
<dbReference type="Gene3D" id="3.40.50.1100">
    <property type="match status" value="2"/>
</dbReference>
<feature type="active site" description="Nucleophile" evidence="4">
    <location>
        <position position="71"/>
    </location>
</feature>
<evidence type="ECO:0000256" key="4">
    <source>
        <dbReference type="PIRSR" id="PIRSR006278-1"/>
    </source>
</evidence>
<dbReference type="PANTHER" id="PTHR43780:SF2">
    <property type="entry name" value="1-AMINOCYCLOPROPANE-1-CARBOXYLATE DEAMINASE-RELATED"/>
    <property type="match status" value="1"/>
</dbReference>
<evidence type="ECO:0000256" key="1">
    <source>
        <dbReference type="ARBA" id="ARBA00001933"/>
    </source>
</evidence>
<dbReference type="Pfam" id="PF00291">
    <property type="entry name" value="PALP"/>
    <property type="match status" value="1"/>
</dbReference>
<organism evidence="7 8">
    <name type="scientific">Hydrogenovibrio crunogenus</name>
    <dbReference type="NCBI Taxonomy" id="39765"/>
    <lineage>
        <taxon>Bacteria</taxon>
        <taxon>Pseudomonadati</taxon>
        <taxon>Pseudomonadota</taxon>
        <taxon>Gammaproteobacteria</taxon>
        <taxon>Thiotrichales</taxon>
        <taxon>Piscirickettsiaceae</taxon>
        <taxon>Hydrogenovibrio</taxon>
    </lineage>
</organism>
<feature type="modified residue" description="N6-(pyridoxal phosphate)lysine" evidence="5">
    <location>
        <position position="44"/>
    </location>
</feature>
<dbReference type="InterPro" id="IPR001926">
    <property type="entry name" value="TrpB-like_PALP"/>
</dbReference>
<dbReference type="InterPro" id="IPR027278">
    <property type="entry name" value="ACCD_DCysDesulf"/>
</dbReference>
<evidence type="ECO:0000256" key="2">
    <source>
        <dbReference type="ARBA" id="ARBA00008639"/>
    </source>
</evidence>
<dbReference type="PIRSF" id="PIRSF006278">
    <property type="entry name" value="ACCD_DCysDesulf"/>
    <property type="match status" value="1"/>
</dbReference>
<sequence>MKSLNTLQEFTPLTPLNHPLFDEKAIQVWIKRDDLNHPTIQGNKLHKLKYNLAEAGQLGKKSLLTFGGAYSNHIAATAAAGYSYGFKTIGFIRGDELANQPEKWSPTLQTAYQNGMQLHFLNRMDYRQKTRAHFFQQLQQQFPDSYILPEGGTNNLAIQGFEELSQQLAMQCPDWTHLYSAVGTGGTLAGLIKFSAFFCNQPRHILGVATLKQASYLIPTIEQLSGVRHNQQGLAQWQLLLDYCGQGYGKENSEIYATRKWFEEQFDIPLDPVYTNKMIYGFLEQLATGNIPPGSKVILYHSGGLQGRSPEKQI</sequence>
<comment type="cofactor">
    <cofactor evidence="1">
        <name>pyridoxal 5'-phosphate</name>
        <dbReference type="ChEBI" id="CHEBI:597326"/>
    </cofactor>
</comment>
<dbReference type="GO" id="GO:0019148">
    <property type="term" value="F:D-cysteine desulfhydrase activity"/>
    <property type="evidence" value="ECO:0007669"/>
    <property type="project" value="UniProtKB-EC"/>
</dbReference>
<evidence type="ECO:0000256" key="3">
    <source>
        <dbReference type="ARBA" id="ARBA00022898"/>
    </source>
</evidence>
<dbReference type="RefSeq" id="WP_135795637.1">
    <property type="nucleotide sequence ID" value="NZ_CP032096.1"/>
</dbReference>
<proteinExistence type="inferred from homology"/>
<keyword evidence="7" id="KW-0456">Lyase</keyword>
<evidence type="ECO:0000256" key="5">
    <source>
        <dbReference type="PIRSR" id="PIRSR006278-2"/>
    </source>
</evidence>
<gene>
    <name evidence="7" type="primary">dcyD</name>
    <name evidence="7" type="ORF">GHNINEIG_01016</name>
</gene>
<name>A0A4P7NZL8_9GAMM</name>
<evidence type="ECO:0000313" key="8">
    <source>
        <dbReference type="Proteomes" id="UP000296201"/>
    </source>
</evidence>
<dbReference type="EC" id="4.4.1.15" evidence="7"/>
<dbReference type="Proteomes" id="UP000296201">
    <property type="component" value="Chromosome"/>
</dbReference>
<evidence type="ECO:0000259" key="6">
    <source>
        <dbReference type="Pfam" id="PF00291"/>
    </source>
</evidence>
<reference evidence="7 8" key="1">
    <citation type="submission" date="2018-08" db="EMBL/GenBank/DDBJ databases">
        <title>Horizontal acquisition of hydrogen conversion ability and other habitat adaptations in Hydrogenovibrio crunogenus strains.</title>
        <authorList>
            <person name="Gonnella G."/>
            <person name="Adam N."/>
            <person name="Perner M."/>
        </authorList>
    </citation>
    <scope>NUCLEOTIDE SEQUENCE [LARGE SCALE GENOMIC DNA]</scope>
    <source>
        <strain evidence="7 8">SP-41</strain>
    </source>
</reference>
<keyword evidence="8" id="KW-1185">Reference proteome</keyword>
<evidence type="ECO:0000313" key="7">
    <source>
        <dbReference type="EMBL" id="QBZ82975.1"/>
    </source>
</evidence>
<dbReference type="OrthoDB" id="9801249at2"/>
<comment type="similarity">
    <text evidence="2">Belongs to the ACC deaminase/D-cysteine desulfhydrase family.</text>
</comment>
<protein>
    <submittedName>
        <fullName evidence="7">D-cysteine desulfhydrase</fullName>
        <ecNumber evidence="7">4.4.1.15</ecNumber>
    </submittedName>
</protein>
<feature type="domain" description="Tryptophan synthase beta chain-like PALP" evidence="6">
    <location>
        <begin position="10"/>
        <end position="303"/>
    </location>
</feature>
<keyword evidence="3 5" id="KW-0663">Pyridoxal phosphate</keyword>
<dbReference type="SUPFAM" id="SSF53686">
    <property type="entry name" value="Tryptophan synthase beta subunit-like PLP-dependent enzymes"/>
    <property type="match status" value="1"/>
</dbReference>